<name>A0A8H7AFX5_9EURO</name>
<keyword evidence="2" id="KW-1185">Reference proteome</keyword>
<organism evidence="1 2">
    <name type="scientific">Endocarpon pusillum</name>
    <dbReference type="NCBI Taxonomy" id="364733"/>
    <lineage>
        <taxon>Eukaryota</taxon>
        <taxon>Fungi</taxon>
        <taxon>Dikarya</taxon>
        <taxon>Ascomycota</taxon>
        <taxon>Pezizomycotina</taxon>
        <taxon>Eurotiomycetes</taxon>
        <taxon>Chaetothyriomycetidae</taxon>
        <taxon>Verrucariales</taxon>
        <taxon>Verrucariaceae</taxon>
        <taxon>Endocarpon</taxon>
    </lineage>
</organism>
<dbReference type="EMBL" id="JAACFV010000073">
    <property type="protein sequence ID" value="KAF7507152.1"/>
    <property type="molecule type" value="Genomic_DNA"/>
</dbReference>
<evidence type="ECO:0000313" key="2">
    <source>
        <dbReference type="Proteomes" id="UP000606974"/>
    </source>
</evidence>
<sequence>MYAFCAGKNTTTNEKKGSPDETLVLHSLTRTVKANKPLVQDNAMLSCEGRRTKSALGSGLPQCRLTPRCLGLLQRLFAATAAGNSQQQNACCSDLLHGRLEWRAFLGMPVQVGKVDLK</sequence>
<dbReference type="AlphaFoldDB" id="A0A8H7AFX5"/>
<gene>
    <name evidence="1" type="ORF">GJ744_010834</name>
</gene>
<accession>A0A8H7AFX5</accession>
<proteinExistence type="predicted"/>
<protein>
    <submittedName>
        <fullName evidence="1">Uncharacterized protein</fullName>
    </submittedName>
</protein>
<evidence type="ECO:0000313" key="1">
    <source>
        <dbReference type="EMBL" id="KAF7507152.1"/>
    </source>
</evidence>
<reference evidence="1" key="1">
    <citation type="submission" date="2020-02" db="EMBL/GenBank/DDBJ databases">
        <authorList>
            <person name="Palmer J.M."/>
        </authorList>
    </citation>
    <scope>NUCLEOTIDE SEQUENCE</scope>
    <source>
        <strain evidence="1">EPUS1.4</strain>
        <tissue evidence="1">Thallus</tissue>
    </source>
</reference>
<comment type="caution">
    <text evidence="1">The sequence shown here is derived from an EMBL/GenBank/DDBJ whole genome shotgun (WGS) entry which is preliminary data.</text>
</comment>
<dbReference type="Proteomes" id="UP000606974">
    <property type="component" value="Unassembled WGS sequence"/>
</dbReference>